<dbReference type="Pfam" id="PF00437">
    <property type="entry name" value="T2SSE"/>
    <property type="match status" value="1"/>
</dbReference>
<evidence type="ECO:0000313" key="6">
    <source>
        <dbReference type="EMBL" id="MBV3391737.1"/>
    </source>
</evidence>
<dbReference type="Proteomes" id="UP001197492">
    <property type="component" value="Unassembled WGS sequence"/>
</dbReference>
<keyword evidence="3" id="KW-0067">ATP-binding</keyword>
<protein>
    <submittedName>
        <fullName evidence="5">Flp pilus assembly complex ATPase component TadA</fullName>
    </submittedName>
</protein>
<dbReference type="GO" id="GO:0016887">
    <property type="term" value="F:ATP hydrolysis activity"/>
    <property type="evidence" value="ECO:0007669"/>
    <property type="project" value="TreeGrafter"/>
</dbReference>
<name>A0AAW4MV89_9FIRM</name>
<evidence type="ECO:0000256" key="3">
    <source>
        <dbReference type="ARBA" id="ARBA00022840"/>
    </source>
</evidence>
<dbReference type="Gene3D" id="3.30.450.90">
    <property type="match status" value="1"/>
</dbReference>
<dbReference type="Gene3D" id="3.40.50.300">
    <property type="entry name" value="P-loop containing nucleotide triphosphate hydrolases"/>
    <property type="match status" value="1"/>
</dbReference>
<evidence type="ECO:0000313" key="7">
    <source>
        <dbReference type="Proteomes" id="UP001196408"/>
    </source>
</evidence>
<evidence type="ECO:0000313" key="8">
    <source>
        <dbReference type="Proteomes" id="UP001197492"/>
    </source>
</evidence>
<comment type="similarity">
    <text evidence="1">Belongs to the GSP E family.</text>
</comment>
<dbReference type="SUPFAM" id="SSF52540">
    <property type="entry name" value="P-loop containing nucleoside triphosphate hydrolases"/>
    <property type="match status" value="1"/>
</dbReference>
<proteinExistence type="inferred from homology"/>
<reference evidence="5 8" key="1">
    <citation type="submission" date="2021-06" db="EMBL/GenBank/DDBJ databases">
        <title>Collection of gut derived symbiotic bacterial strains cultured from healthy donors.</title>
        <authorList>
            <person name="Lin H."/>
            <person name="Littmann E."/>
            <person name="Pamer E.G."/>
        </authorList>
    </citation>
    <scope>NUCLEOTIDE SEQUENCE</scope>
    <source>
        <strain evidence="6 8">MSK.21.70</strain>
        <strain evidence="5">MSK.21.82</strain>
    </source>
</reference>
<evidence type="ECO:0000313" key="5">
    <source>
        <dbReference type="EMBL" id="MBV3381714.1"/>
    </source>
</evidence>
<organism evidence="5 7">
    <name type="scientific">Catenibacterium mitsuokai</name>
    <dbReference type="NCBI Taxonomy" id="100886"/>
    <lineage>
        <taxon>Bacteria</taxon>
        <taxon>Bacillati</taxon>
        <taxon>Bacillota</taxon>
        <taxon>Erysipelotrichia</taxon>
        <taxon>Erysipelotrichales</taxon>
        <taxon>Coprobacillaceae</taxon>
        <taxon>Catenibacterium</taxon>
    </lineage>
</organism>
<dbReference type="InterPro" id="IPR001482">
    <property type="entry name" value="T2SS/T4SS_dom"/>
</dbReference>
<gene>
    <name evidence="5" type="primary">tadA</name>
    <name evidence="5" type="ORF">KSV97_00410</name>
    <name evidence="6" type="ORF">KSW06_00415</name>
</gene>
<evidence type="ECO:0000256" key="1">
    <source>
        <dbReference type="ARBA" id="ARBA00006611"/>
    </source>
</evidence>
<dbReference type="AlphaFoldDB" id="A0AAW4MV89"/>
<dbReference type="PROSITE" id="PS00662">
    <property type="entry name" value="T2SP_E"/>
    <property type="match status" value="1"/>
</dbReference>
<keyword evidence="2" id="KW-0547">Nucleotide-binding</keyword>
<evidence type="ECO:0000259" key="4">
    <source>
        <dbReference type="PROSITE" id="PS00662"/>
    </source>
</evidence>
<dbReference type="EMBL" id="JAHOEL010000002">
    <property type="protein sequence ID" value="MBV3391737.1"/>
    <property type="molecule type" value="Genomic_DNA"/>
</dbReference>
<dbReference type="RefSeq" id="WP_129981437.1">
    <property type="nucleotide sequence ID" value="NZ_JAHOEB010000002.1"/>
</dbReference>
<evidence type="ECO:0000256" key="2">
    <source>
        <dbReference type="ARBA" id="ARBA00022741"/>
    </source>
</evidence>
<dbReference type="GO" id="GO:0005886">
    <property type="term" value="C:plasma membrane"/>
    <property type="evidence" value="ECO:0007669"/>
    <property type="project" value="TreeGrafter"/>
</dbReference>
<dbReference type="CDD" id="cd01129">
    <property type="entry name" value="PulE-GspE-like"/>
    <property type="match status" value="1"/>
</dbReference>
<dbReference type="GO" id="GO:0005524">
    <property type="term" value="F:ATP binding"/>
    <property type="evidence" value="ECO:0007669"/>
    <property type="project" value="UniProtKB-KW"/>
</dbReference>
<sequence length="329" mass="38155">MDELFETIFFKALKADSTDIHFKLTDHLSIQFRVFGELQPYQEYEKTIGAKIMNYLKYKSFINVNYKMVPQTGAFHYYLNEHIYFLRVSYLPGMDFESIVIRILNNHENITINEISEIDDFTFYLNEVCYQKSGLFLVAGATGSGKSTTLYAILDKIIEMGGRNVVTLEDPIEIVKEHCLQIEMNESMGIDYYNSLKQILRHDPDVIMIGEIRDEKTAKLAITCALTGHLVLSTIHASNSLLVIKRMLNLGINETDLEDVLIGVVTQRIKYDRRNRKVIILPETMNRNQIKTYFLDHTVSYPSFKDNALMLIKEKHCDQYLFKDELNGQ</sequence>
<dbReference type="PANTHER" id="PTHR30258:SF2">
    <property type="entry name" value="COMG OPERON PROTEIN 1"/>
    <property type="match status" value="1"/>
</dbReference>
<comment type="caution">
    <text evidence="5">The sequence shown here is derived from an EMBL/GenBank/DDBJ whole genome shotgun (WGS) entry which is preliminary data.</text>
</comment>
<keyword evidence="8" id="KW-1185">Reference proteome</keyword>
<dbReference type="PANTHER" id="PTHR30258">
    <property type="entry name" value="TYPE II SECRETION SYSTEM PROTEIN GSPE-RELATED"/>
    <property type="match status" value="1"/>
</dbReference>
<feature type="domain" description="Bacterial type II secretion system protein E" evidence="4">
    <location>
        <begin position="200"/>
        <end position="214"/>
    </location>
</feature>
<dbReference type="InterPro" id="IPR027417">
    <property type="entry name" value="P-loop_NTPase"/>
</dbReference>
<accession>A0AAW4MV89</accession>
<dbReference type="Proteomes" id="UP001196408">
    <property type="component" value="Unassembled WGS sequence"/>
</dbReference>
<dbReference type="EMBL" id="JAHOEF010000002">
    <property type="protein sequence ID" value="MBV3381714.1"/>
    <property type="molecule type" value="Genomic_DNA"/>
</dbReference>